<feature type="domain" description="Thioredoxin" evidence="5">
    <location>
        <begin position="369"/>
        <end position="527"/>
    </location>
</feature>
<dbReference type="InterPro" id="IPR013766">
    <property type="entry name" value="Thioredoxin_domain"/>
</dbReference>
<reference evidence="7" key="1">
    <citation type="submission" date="2014-11" db="EMBL/GenBank/DDBJ databases">
        <title>Genome sequencing of Roseivirga sp. D-25.</title>
        <authorList>
            <person name="Selvaratnam C."/>
            <person name="Thevarajoo S."/>
            <person name="Goh K.M."/>
            <person name="Eee R."/>
            <person name="Chan K.-G."/>
            <person name="Chong C.S."/>
        </authorList>
    </citation>
    <scope>NUCLEOTIDE SEQUENCE [LARGE SCALE GENOMIC DNA]</scope>
    <source>
        <strain evidence="7">D-25</strain>
    </source>
</reference>
<dbReference type="InterPro" id="IPR050553">
    <property type="entry name" value="Thioredoxin_ResA/DsbE_sf"/>
</dbReference>
<comment type="caution">
    <text evidence="6">The sequence shown here is derived from an EMBL/GenBank/DDBJ whole genome shotgun (WGS) entry which is preliminary data.</text>
</comment>
<evidence type="ECO:0000256" key="4">
    <source>
        <dbReference type="ARBA" id="ARBA00023284"/>
    </source>
</evidence>
<dbReference type="PANTHER" id="PTHR42852:SF6">
    <property type="entry name" value="THIOL:DISULFIDE INTERCHANGE PROTEIN DSBE"/>
    <property type="match status" value="1"/>
</dbReference>
<dbReference type="PROSITE" id="PS51257">
    <property type="entry name" value="PROKAR_LIPOPROTEIN"/>
    <property type="match status" value="1"/>
</dbReference>
<name>A0A0L8AHD7_9BACT</name>
<accession>A0A0L8AHD7</accession>
<dbReference type="AlphaFoldDB" id="A0A0L8AHD7"/>
<dbReference type="PATRIC" id="fig|1566026.4.peg.1505"/>
<dbReference type="OrthoDB" id="6399635at2"/>
<evidence type="ECO:0000256" key="2">
    <source>
        <dbReference type="ARBA" id="ARBA00022748"/>
    </source>
</evidence>
<sequence length="530" mass="61614">MNKHLVLLILISTLACRDNKEKLIDQPQLPGQVVLIFKNPQSHARYTFPSFYDQPVGNLASGNGYQIQTINDALIPTRYRFEVNSPSDTVTISTKRDLLEVKLTYKALDELTYYFRKGDTVIFNYEGTKPIAEIINRKENTEVTNFSLNQRDSIYQDDLPAMIIFNHSLLGFRLYSRGEDKTISAQEFEKKYRIKMGKVLNQELTEEIKRINSFKEQGLITDQHHNAMLSDLYWKLTNKVTELRYVPEEENFEYLRQILKDLERNHPVLAVRNDSLLVSGVYQSFIETKAKRLYPLPKLEMRGRGSASSIRDYATSYDSIQASKAFSPTERKLLQYKNLDKILSETGDFNIETRLKYLTKFKNDYQDNVLFNDFVKKYNVKFEIDDDVQLVDNSGKTGTLNEFISANKGKVIYVDYWASWCAPCIAEMPNSKKFQKEMNNDNIVYLYLSTDRTEEPWQKALKKLELEGSTNYRIMNADNSLQMDDLEIQFIPRYMIYDTNGRLVNKDAPRPSESELLKAQLMNALNTSSN</sequence>
<dbReference type="RefSeq" id="WP_053224737.1">
    <property type="nucleotide sequence ID" value="NZ_JSVA01000018.1"/>
</dbReference>
<keyword evidence="4" id="KW-0676">Redox-active center</keyword>
<dbReference type="CDD" id="cd02966">
    <property type="entry name" value="TlpA_like_family"/>
    <property type="match status" value="1"/>
</dbReference>
<dbReference type="Proteomes" id="UP000036908">
    <property type="component" value="Unassembled WGS sequence"/>
</dbReference>
<dbReference type="SUPFAM" id="SSF52833">
    <property type="entry name" value="Thioredoxin-like"/>
    <property type="match status" value="1"/>
</dbReference>
<keyword evidence="2" id="KW-0201">Cytochrome c-type biogenesis</keyword>
<dbReference type="PANTHER" id="PTHR42852">
    <property type="entry name" value="THIOL:DISULFIDE INTERCHANGE PROTEIN DSBE"/>
    <property type="match status" value="1"/>
</dbReference>
<keyword evidence="7" id="KW-1185">Reference proteome</keyword>
<comment type="subcellular location">
    <subcellularLocation>
        <location evidence="1">Cell envelope</location>
    </subcellularLocation>
</comment>
<dbReference type="Pfam" id="PF13905">
    <property type="entry name" value="Thioredoxin_8"/>
    <property type="match status" value="1"/>
</dbReference>
<dbReference type="EMBL" id="JSVA01000018">
    <property type="protein sequence ID" value="KOF01824.1"/>
    <property type="molecule type" value="Genomic_DNA"/>
</dbReference>
<evidence type="ECO:0000256" key="1">
    <source>
        <dbReference type="ARBA" id="ARBA00004196"/>
    </source>
</evidence>
<dbReference type="InterPro" id="IPR012336">
    <property type="entry name" value="Thioredoxin-like_fold"/>
</dbReference>
<dbReference type="Gene3D" id="3.40.30.10">
    <property type="entry name" value="Glutaredoxin"/>
    <property type="match status" value="1"/>
</dbReference>
<dbReference type="GO" id="GO:0017004">
    <property type="term" value="P:cytochrome complex assembly"/>
    <property type="evidence" value="ECO:0007669"/>
    <property type="project" value="UniProtKB-KW"/>
</dbReference>
<proteinExistence type="predicted"/>
<dbReference type="PROSITE" id="PS51352">
    <property type="entry name" value="THIOREDOXIN_2"/>
    <property type="match status" value="1"/>
</dbReference>
<gene>
    <name evidence="6" type="ORF">OB69_15925</name>
</gene>
<organism evidence="6 7">
    <name type="scientific">Roseivirga seohaensis subsp. aquiponti</name>
    <dbReference type="NCBI Taxonomy" id="1566026"/>
    <lineage>
        <taxon>Bacteria</taxon>
        <taxon>Pseudomonadati</taxon>
        <taxon>Bacteroidota</taxon>
        <taxon>Cytophagia</taxon>
        <taxon>Cytophagales</taxon>
        <taxon>Roseivirgaceae</taxon>
        <taxon>Roseivirga</taxon>
    </lineage>
</organism>
<evidence type="ECO:0000313" key="6">
    <source>
        <dbReference type="EMBL" id="KOF01824.1"/>
    </source>
</evidence>
<protein>
    <recommendedName>
        <fullName evidence="5">Thioredoxin domain-containing protein</fullName>
    </recommendedName>
</protein>
<keyword evidence="3" id="KW-1015">Disulfide bond</keyword>
<dbReference type="InterPro" id="IPR036249">
    <property type="entry name" value="Thioredoxin-like_sf"/>
</dbReference>
<evidence type="ECO:0000259" key="5">
    <source>
        <dbReference type="PROSITE" id="PS51352"/>
    </source>
</evidence>
<dbReference type="GO" id="GO:0030313">
    <property type="term" value="C:cell envelope"/>
    <property type="evidence" value="ECO:0007669"/>
    <property type="project" value="UniProtKB-SubCell"/>
</dbReference>
<evidence type="ECO:0000313" key="7">
    <source>
        <dbReference type="Proteomes" id="UP000036908"/>
    </source>
</evidence>
<evidence type="ECO:0000256" key="3">
    <source>
        <dbReference type="ARBA" id="ARBA00023157"/>
    </source>
</evidence>